<keyword evidence="1 4" id="KW-0812">Transmembrane</keyword>
<evidence type="ECO:0000256" key="3">
    <source>
        <dbReference type="ARBA" id="ARBA00023136"/>
    </source>
</evidence>
<evidence type="ECO:0000256" key="2">
    <source>
        <dbReference type="ARBA" id="ARBA00022989"/>
    </source>
</evidence>
<sequence length="403" mass="45045">MINRKTLFILNIGQLILPAILYYAYPIIYNAILPITVDGHIVLGYQWSLITLLLAWGVGSFCSGWIFNRYGTQTGVVVGFMLAFIAFGLLIPLHSSNELIFISLLIGLSLSFLFMDPVIARFKEVGYSQVCFNKRVIQLTLVSGFASTFSYLALNEIYARFSWQHAIYIIILLLLIFFIAYFISFKGKPRKPSRSSSQSSSYTDILSSISLLMILVFSTQGITQTIIFFEIFAYLNKPGDSLSLILASFSLIGVAQVAGRVIIIFQKKMTGKGMIILSSGLMFLGMISLYISINSNIWFISVFALLFGAGLGISTIAKPILVNEVFHENFSFYNGFYSGILNFSRAIMPIVFGLGLLLSNKENMLTALLLGSVIMLLASYKIWKVRKIEMNNDMLHLEFGSKK</sequence>
<dbReference type="RefSeq" id="WP_248940519.1">
    <property type="nucleotide sequence ID" value="NZ_JAKIKS010000042.1"/>
</dbReference>
<gene>
    <name evidence="5" type="ORF">L2764_12140</name>
</gene>
<feature type="transmembrane region" description="Helical" evidence="4">
    <location>
        <begin position="74"/>
        <end position="93"/>
    </location>
</feature>
<feature type="transmembrane region" description="Helical" evidence="4">
    <location>
        <begin position="166"/>
        <end position="184"/>
    </location>
</feature>
<dbReference type="SUPFAM" id="SSF103473">
    <property type="entry name" value="MFS general substrate transporter"/>
    <property type="match status" value="1"/>
</dbReference>
<feature type="transmembrane region" description="Helical" evidence="4">
    <location>
        <begin position="45"/>
        <end position="67"/>
    </location>
</feature>
<evidence type="ECO:0000256" key="1">
    <source>
        <dbReference type="ARBA" id="ARBA00022692"/>
    </source>
</evidence>
<keyword evidence="3 4" id="KW-0472">Membrane</keyword>
<feature type="transmembrane region" description="Helical" evidence="4">
    <location>
        <begin position="297"/>
        <end position="316"/>
    </location>
</feature>
<name>A0ABT0LC14_9GAMM</name>
<dbReference type="InterPro" id="IPR011701">
    <property type="entry name" value="MFS"/>
</dbReference>
<dbReference type="InterPro" id="IPR036259">
    <property type="entry name" value="MFS_trans_sf"/>
</dbReference>
<dbReference type="EMBL" id="JAKIKS010000042">
    <property type="protein sequence ID" value="MCL1125204.1"/>
    <property type="molecule type" value="Genomic_DNA"/>
</dbReference>
<dbReference type="Gene3D" id="1.20.1250.20">
    <property type="entry name" value="MFS general substrate transporter like domains"/>
    <property type="match status" value="1"/>
</dbReference>
<evidence type="ECO:0000313" key="6">
    <source>
        <dbReference type="Proteomes" id="UP001203423"/>
    </source>
</evidence>
<feature type="transmembrane region" description="Helical" evidence="4">
    <location>
        <begin position="241"/>
        <end position="262"/>
    </location>
</feature>
<dbReference type="Pfam" id="PF07690">
    <property type="entry name" value="MFS_1"/>
    <property type="match status" value="1"/>
</dbReference>
<feature type="transmembrane region" description="Helical" evidence="4">
    <location>
        <begin position="7"/>
        <end position="25"/>
    </location>
</feature>
<reference evidence="5 6" key="1">
    <citation type="submission" date="2022-01" db="EMBL/GenBank/DDBJ databases">
        <title>Whole genome-based taxonomy of the Shewanellaceae.</title>
        <authorList>
            <person name="Martin-Rodriguez A.J."/>
        </authorList>
    </citation>
    <scope>NUCLEOTIDE SEQUENCE [LARGE SCALE GENOMIC DNA]</scope>
    <source>
        <strain evidence="5 6">DSM 17177</strain>
    </source>
</reference>
<evidence type="ECO:0000256" key="4">
    <source>
        <dbReference type="SAM" id="Phobius"/>
    </source>
</evidence>
<organism evidence="5 6">
    <name type="scientific">Shewanella surugensis</name>
    <dbReference type="NCBI Taxonomy" id="212020"/>
    <lineage>
        <taxon>Bacteria</taxon>
        <taxon>Pseudomonadati</taxon>
        <taxon>Pseudomonadota</taxon>
        <taxon>Gammaproteobacteria</taxon>
        <taxon>Alteromonadales</taxon>
        <taxon>Shewanellaceae</taxon>
        <taxon>Shewanella</taxon>
    </lineage>
</organism>
<feature type="transmembrane region" description="Helical" evidence="4">
    <location>
        <begin position="336"/>
        <end position="358"/>
    </location>
</feature>
<evidence type="ECO:0000313" key="5">
    <source>
        <dbReference type="EMBL" id="MCL1125204.1"/>
    </source>
</evidence>
<protein>
    <submittedName>
        <fullName evidence="5">MFS transporter</fullName>
    </submittedName>
</protein>
<feature type="transmembrane region" description="Helical" evidence="4">
    <location>
        <begin position="99"/>
        <end position="115"/>
    </location>
</feature>
<proteinExistence type="predicted"/>
<keyword evidence="2 4" id="KW-1133">Transmembrane helix</keyword>
<accession>A0ABT0LC14</accession>
<feature type="transmembrane region" description="Helical" evidence="4">
    <location>
        <begin position="136"/>
        <end position="154"/>
    </location>
</feature>
<keyword evidence="6" id="KW-1185">Reference proteome</keyword>
<feature type="transmembrane region" description="Helical" evidence="4">
    <location>
        <begin position="205"/>
        <end position="235"/>
    </location>
</feature>
<dbReference type="Proteomes" id="UP001203423">
    <property type="component" value="Unassembled WGS sequence"/>
</dbReference>
<feature type="transmembrane region" description="Helical" evidence="4">
    <location>
        <begin position="364"/>
        <end position="383"/>
    </location>
</feature>
<comment type="caution">
    <text evidence="5">The sequence shown here is derived from an EMBL/GenBank/DDBJ whole genome shotgun (WGS) entry which is preliminary data.</text>
</comment>
<feature type="transmembrane region" description="Helical" evidence="4">
    <location>
        <begin position="274"/>
        <end position="291"/>
    </location>
</feature>